<evidence type="ECO:0000256" key="3">
    <source>
        <dbReference type="ARBA" id="ARBA00022729"/>
    </source>
</evidence>
<keyword evidence="3" id="KW-0732">Signal</keyword>
<evidence type="ECO:0000256" key="1">
    <source>
        <dbReference type="ARBA" id="ARBA00007074"/>
    </source>
</evidence>
<feature type="non-terminal residue" evidence="8">
    <location>
        <position position="292"/>
    </location>
</feature>
<keyword evidence="9" id="KW-1185">Reference proteome</keyword>
<dbReference type="InterPro" id="IPR038765">
    <property type="entry name" value="Papain-like_cys_pep_sf"/>
</dbReference>
<evidence type="ECO:0000256" key="2">
    <source>
        <dbReference type="ARBA" id="ARBA00022670"/>
    </source>
</evidence>
<dbReference type="AlphaFoldDB" id="A0A1G8S301"/>
<evidence type="ECO:0000259" key="7">
    <source>
        <dbReference type="PROSITE" id="PS51935"/>
    </source>
</evidence>
<dbReference type="Pfam" id="PF00877">
    <property type="entry name" value="NLPC_P60"/>
    <property type="match status" value="1"/>
</dbReference>
<dbReference type="InterPro" id="IPR051465">
    <property type="entry name" value="Cell_Envelope_Struct_Comp"/>
</dbReference>
<dbReference type="GO" id="GO:0006508">
    <property type="term" value="P:proteolysis"/>
    <property type="evidence" value="ECO:0007669"/>
    <property type="project" value="UniProtKB-KW"/>
</dbReference>
<dbReference type="Gene3D" id="3.90.1720.10">
    <property type="entry name" value="endopeptidase domain like (from Nostoc punctiforme)"/>
    <property type="match status" value="1"/>
</dbReference>
<evidence type="ECO:0000313" key="8">
    <source>
        <dbReference type="EMBL" id="SDJ23583.1"/>
    </source>
</evidence>
<keyword evidence="4" id="KW-0378">Hydrolase</keyword>
<dbReference type="RefSeq" id="WP_175488397.1">
    <property type="nucleotide sequence ID" value="NZ_FNDU01000040.1"/>
</dbReference>
<dbReference type="STRING" id="930129.SAMN05216352_1406"/>
<proteinExistence type="inferred from homology"/>
<evidence type="ECO:0000256" key="4">
    <source>
        <dbReference type="ARBA" id="ARBA00022801"/>
    </source>
</evidence>
<evidence type="ECO:0000256" key="5">
    <source>
        <dbReference type="ARBA" id="ARBA00022807"/>
    </source>
</evidence>
<dbReference type="SUPFAM" id="SSF54001">
    <property type="entry name" value="Cysteine proteinases"/>
    <property type="match status" value="1"/>
</dbReference>
<evidence type="ECO:0000313" key="9">
    <source>
        <dbReference type="Proteomes" id="UP000199017"/>
    </source>
</evidence>
<dbReference type="PROSITE" id="PS51272">
    <property type="entry name" value="SLH"/>
    <property type="match status" value="3"/>
</dbReference>
<dbReference type="PANTHER" id="PTHR43308:SF5">
    <property type="entry name" value="S-LAYER PROTEIN _ PEPTIDOGLYCAN ENDO-BETA-N-ACETYLGLUCOSAMINIDASE"/>
    <property type="match status" value="1"/>
</dbReference>
<evidence type="ECO:0000259" key="6">
    <source>
        <dbReference type="PROSITE" id="PS51272"/>
    </source>
</evidence>
<organism evidence="8 9">
    <name type="scientific">Alteribacillus bidgolensis</name>
    <dbReference type="NCBI Taxonomy" id="930129"/>
    <lineage>
        <taxon>Bacteria</taxon>
        <taxon>Bacillati</taxon>
        <taxon>Bacillota</taxon>
        <taxon>Bacilli</taxon>
        <taxon>Bacillales</taxon>
        <taxon>Bacillaceae</taxon>
        <taxon>Alteribacillus</taxon>
    </lineage>
</organism>
<name>A0A1G8S301_9BACI</name>
<protein>
    <submittedName>
        <fullName evidence="8">S-layer homology domain-containing protein</fullName>
    </submittedName>
</protein>
<feature type="domain" description="SLH" evidence="6">
    <location>
        <begin position="89"/>
        <end position="141"/>
    </location>
</feature>
<dbReference type="PROSITE" id="PS51935">
    <property type="entry name" value="NLPC_P60"/>
    <property type="match status" value="1"/>
</dbReference>
<dbReference type="PANTHER" id="PTHR43308">
    <property type="entry name" value="OUTER MEMBRANE PROTEIN ALPHA-RELATED"/>
    <property type="match status" value="1"/>
</dbReference>
<sequence>MKVGKYLFSFFLVIFIYMPVTSAGSNPFSDVTEDFWAEEEIEFLAEKGIISGYDDGTFRPNESVIRSQAASMIVEALGLDTTDRPPSDFSDIDENFHAYKMAATVQDEGIITGRDGAFMPNDTLTRGQMAAVLNRSFDFSNGQVYFADINEDYVFYQDIANIAKARVTTGYEKGNTFRPNGNTTRAQFSVFLARALDDSSPAFSNIDSAAYLALESVGENHEDFITSELVQFIYTESKNLSLPRSASDQWLLGESVEQEHSQPGDVVFFQGTYLMSGIYIDNGRFIIVTSEG</sequence>
<dbReference type="Pfam" id="PF00395">
    <property type="entry name" value="SLH"/>
    <property type="match status" value="3"/>
</dbReference>
<keyword evidence="5" id="KW-0788">Thiol protease</keyword>
<feature type="domain" description="SLH" evidence="6">
    <location>
        <begin position="142"/>
        <end position="206"/>
    </location>
</feature>
<reference evidence="8 9" key="1">
    <citation type="submission" date="2016-10" db="EMBL/GenBank/DDBJ databases">
        <authorList>
            <person name="de Groot N.N."/>
        </authorList>
    </citation>
    <scope>NUCLEOTIDE SEQUENCE [LARGE SCALE GENOMIC DNA]</scope>
    <source>
        <strain evidence="9">P4B,CCM 7963,CECT 7998,DSM 25260,IBRC-M 10614,KCTC 13821</strain>
    </source>
</reference>
<dbReference type="EMBL" id="FNDU01000040">
    <property type="protein sequence ID" value="SDJ23583.1"/>
    <property type="molecule type" value="Genomic_DNA"/>
</dbReference>
<gene>
    <name evidence="8" type="ORF">SAMN05216352_1406</name>
</gene>
<dbReference type="Proteomes" id="UP000199017">
    <property type="component" value="Unassembled WGS sequence"/>
</dbReference>
<dbReference type="GO" id="GO:0008234">
    <property type="term" value="F:cysteine-type peptidase activity"/>
    <property type="evidence" value="ECO:0007669"/>
    <property type="project" value="UniProtKB-KW"/>
</dbReference>
<accession>A0A1G8S301</accession>
<dbReference type="InterPro" id="IPR001119">
    <property type="entry name" value="SLH_dom"/>
</dbReference>
<comment type="similarity">
    <text evidence="1">Belongs to the peptidase C40 family.</text>
</comment>
<feature type="domain" description="SLH" evidence="6">
    <location>
        <begin position="24"/>
        <end position="87"/>
    </location>
</feature>
<dbReference type="InterPro" id="IPR000064">
    <property type="entry name" value="NLP_P60_dom"/>
</dbReference>
<feature type="domain" description="NlpC/P60" evidence="7">
    <location>
        <begin position="196"/>
        <end position="292"/>
    </location>
</feature>
<keyword evidence="2" id="KW-0645">Protease</keyword>